<dbReference type="Proteomes" id="UP000472260">
    <property type="component" value="Unassembled WGS sequence"/>
</dbReference>
<protein>
    <recommendedName>
        <fullName evidence="13">Calmodulin-binding transcription activator 1</fullName>
    </recommendedName>
</protein>
<dbReference type="GO" id="GO:0003712">
    <property type="term" value="F:transcription coregulator activity"/>
    <property type="evidence" value="ECO:0007669"/>
    <property type="project" value="TreeGrafter"/>
</dbReference>
<dbReference type="SMART" id="SM00015">
    <property type="entry name" value="IQ"/>
    <property type="match status" value="3"/>
</dbReference>
<dbReference type="FunFam" id="1.25.40.20:FF:000165">
    <property type="entry name" value="calmodulin-binding transcription activator 1 isoform X2"/>
    <property type="match status" value="1"/>
</dbReference>
<feature type="region of interest" description="Disordered" evidence="14">
    <location>
        <begin position="677"/>
        <end position="705"/>
    </location>
</feature>
<feature type="region of interest" description="Disordered" evidence="14">
    <location>
        <begin position="318"/>
        <end position="354"/>
    </location>
</feature>
<keyword evidence="4" id="KW-0963">Cytoplasm</keyword>
<dbReference type="InterPro" id="IPR013783">
    <property type="entry name" value="Ig-like_fold"/>
</dbReference>
<dbReference type="InterPro" id="IPR000048">
    <property type="entry name" value="IQ_motif_EF-hand-BS"/>
</dbReference>
<evidence type="ECO:0000256" key="14">
    <source>
        <dbReference type="SAM" id="MobiDB-lite"/>
    </source>
</evidence>
<keyword evidence="17" id="KW-1185">Reference proteome</keyword>
<dbReference type="Gene3D" id="1.20.5.190">
    <property type="match status" value="1"/>
</dbReference>
<evidence type="ECO:0000313" key="17">
    <source>
        <dbReference type="Proteomes" id="UP000472260"/>
    </source>
</evidence>
<keyword evidence="8" id="KW-0010">Activator</keyword>
<dbReference type="GO" id="GO:0007399">
    <property type="term" value="P:nervous system development"/>
    <property type="evidence" value="ECO:0007669"/>
    <property type="project" value="UniProtKB-ARBA"/>
</dbReference>
<gene>
    <name evidence="16" type="primary">camta1a</name>
</gene>
<feature type="compositionally biased region" description="Polar residues" evidence="14">
    <location>
        <begin position="695"/>
        <end position="705"/>
    </location>
</feature>
<dbReference type="GO" id="GO:0006357">
    <property type="term" value="P:regulation of transcription by RNA polymerase II"/>
    <property type="evidence" value="ECO:0007669"/>
    <property type="project" value="TreeGrafter"/>
</dbReference>
<evidence type="ECO:0000256" key="1">
    <source>
        <dbReference type="ARBA" id="ARBA00004123"/>
    </source>
</evidence>
<dbReference type="Gene3D" id="1.25.40.20">
    <property type="entry name" value="Ankyrin repeat-containing domain"/>
    <property type="match status" value="1"/>
</dbReference>
<feature type="compositionally biased region" description="Polar residues" evidence="14">
    <location>
        <begin position="345"/>
        <end position="354"/>
    </location>
</feature>
<dbReference type="Pfam" id="PF01833">
    <property type="entry name" value="TIG"/>
    <property type="match status" value="1"/>
</dbReference>
<dbReference type="InterPro" id="IPR002909">
    <property type="entry name" value="IPT_dom"/>
</dbReference>
<feature type="compositionally biased region" description="Low complexity" evidence="14">
    <location>
        <begin position="682"/>
        <end position="694"/>
    </location>
</feature>
<reference evidence="16" key="1">
    <citation type="submission" date="2025-08" db="UniProtKB">
        <authorList>
            <consortium name="Ensembl"/>
        </authorList>
    </citation>
    <scope>IDENTIFICATION</scope>
</reference>
<dbReference type="PANTHER" id="PTHR23335:SF11">
    <property type="entry name" value="CALMODULIN-BINDING TRANSCRIPTION ACTIVATOR 1"/>
    <property type="match status" value="1"/>
</dbReference>
<dbReference type="FunFam" id="2.60.40.10:FF:000089">
    <property type="entry name" value="calmodulin-binding transcription activator 2 isoform X1"/>
    <property type="match status" value="1"/>
</dbReference>
<keyword evidence="5" id="KW-0677">Repeat</keyword>
<evidence type="ECO:0000256" key="8">
    <source>
        <dbReference type="ARBA" id="ARBA00023159"/>
    </source>
</evidence>
<dbReference type="InterPro" id="IPR014756">
    <property type="entry name" value="Ig_E-set"/>
</dbReference>
<dbReference type="FunFam" id="1.20.5.190:FF:000038">
    <property type="entry name" value="calmodulin-binding transcription activator 1 isoform X2"/>
    <property type="match status" value="1"/>
</dbReference>
<keyword evidence="7" id="KW-0040">ANK repeat</keyword>
<evidence type="ECO:0000256" key="9">
    <source>
        <dbReference type="ARBA" id="ARBA00023163"/>
    </source>
</evidence>
<keyword evidence="10" id="KW-0539">Nucleus</keyword>
<evidence type="ECO:0000256" key="3">
    <source>
        <dbReference type="ARBA" id="ARBA00008267"/>
    </source>
</evidence>
<keyword evidence="6" id="KW-0805">Transcription regulation</keyword>
<evidence type="ECO:0000256" key="2">
    <source>
        <dbReference type="ARBA" id="ARBA00004496"/>
    </source>
</evidence>
<dbReference type="SUPFAM" id="SSF52540">
    <property type="entry name" value="P-loop containing nucleoside triphosphate hydrolases"/>
    <property type="match status" value="1"/>
</dbReference>
<sequence>MRTRDRQDEHGHLKIYLPKKLLECLPKCSTLPKERHRWNTNEEIAAYLITFEKHEEWLTTSPKTRPQNGSMILYNRKKVKYRKDGYCWKKRKDGKTTREDHMKLKVQGVEVRPFVPIEDCGKPCGPILCSINTDKKEWAKWTKEELIGQLKPMFHGIKWTCSNGNSSSGFSVEQLVQQILDSHQTKPPPRTHNCLCTGAGSSVHHKCNSAKHRIISPKVDPRSGGYSSTHSELQNNDVSEGKTEHSHSSKNSGGTGGGSIRSGNADTGGPRADGLSMLSASGVSDELVLSNSLDSSSIKIPEATMNFDPDCFLNNPKQGQTYGGNGLKQENGTSSASSSSTASTNGLQRSPTISDSNYGFSSALVKNIKTEDTSFEQQLAKEGRYQVGPVVSCSISSVYICYVRIFSSVFQGGVKVLITGPWQEDSSSYTCLFDQISVPASLIQPGVLRCYCPAHDTGLVTLQVAVSNQIISNSIVFEYKARALPSLPSSQHDWLSLDDNQFRMSILERLEQMERRMAEMAGQQQCQALHFLLQCISGQAGSSFESRVVVVCEKMMNRACWAKSKHLIHSKTFRGMTLLHLAAGQGYATLIQTLIKWRTKHADSIDLELEVDPLNVDHFSCTPLMWACALGHLEAAVVLYKWDRRALAIPDSLGRLPLSIARSRGHTKLAECLEQLQKEEQQQQQTPSSLPPTSSMSFSPNPDIPTSNSWMVKSLCLFNTECMCLCTSQANMMSLAEHIIEATPERIKQEHLPTMESVPLDNSGLTNTMSWLASYLGDVEHFPGNSPMCEGQFEKPTLPAPSEWSEFLRASNSKVERELAQLTLSDPEQRELYEAARLVQTAFRKYKGRPLREQQEVATAVIQRCYRKYKQYALYKKMTQAAILIQSKFRSYHEQKKFQQSRRAAVLIQQCYRSYREFGRLRPHRRAATAALVQSSLLTKRQDQAARKIMRFLRRCRHRRKNRRLFGLSDVA</sequence>
<dbReference type="SUPFAM" id="SSF81296">
    <property type="entry name" value="E set domains"/>
    <property type="match status" value="1"/>
</dbReference>
<dbReference type="GO" id="GO:0005737">
    <property type="term" value="C:cytoplasm"/>
    <property type="evidence" value="ECO:0007669"/>
    <property type="project" value="UniProtKB-SubCell"/>
</dbReference>
<feature type="region of interest" description="Disordered" evidence="14">
    <location>
        <begin position="212"/>
        <end position="277"/>
    </location>
</feature>
<comment type="function">
    <text evidence="12">Transcriptional activator.</text>
</comment>
<comment type="similarity">
    <text evidence="3">Belongs to the CAMTA family.</text>
</comment>
<dbReference type="GO" id="GO:0003690">
    <property type="term" value="F:double-stranded DNA binding"/>
    <property type="evidence" value="ECO:0007669"/>
    <property type="project" value="TreeGrafter"/>
</dbReference>
<dbReference type="InterPro" id="IPR005559">
    <property type="entry name" value="CG-1_dom"/>
</dbReference>
<proteinExistence type="inferred from homology"/>
<evidence type="ECO:0000256" key="7">
    <source>
        <dbReference type="ARBA" id="ARBA00023043"/>
    </source>
</evidence>
<dbReference type="GO" id="GO:0005634">
    <property type="term" value="C:nucleus"/>
    <property type="evidence" value="ECO:0007669"/>
    <property type="project" value="UniProtKB-SubCell"/>
</dbReference>
<dbReference type="PANTHER" id="PTHR23335">
    <property type="entry name" value="CALMODULIN-BINDING TRANSCRIPTION ACTIVATOR CAMTA"/>
    <property type="match status" value="1"/>
</dbReference>
<evidence type="ECO:0000313" key="16">
    <source>
        <dbReference type="Ensembl" id="ENSSANP00000018220.1"/>
    </source>
</evidence>
<comment type="subcellular location">
    <subcellularLocation>
        <location evidence="2">Cytoplasm</location>
    </subcellularLocation>
    <subcellularLocation>
        <location evidence="1">Nucleus</location>
    </subcellularLocation>
</comment>
<dbReference type="Gene3D" id="2.60.40.10">
    <property type="entry name" value="Immunoglobulins"/>
    <property type="match status" value="1"/>
</dbReference>
<feature type="compositionally biased region" description="Low complexity" evidence="14">
    <location>
        <begin position="333"/>
        <end position="344"/>
    </location>
</feature>
<dbReference type="Pfam" id="PF12796">
    <property type="entry name" value="Ank_2"/>
    <property type="match status" value="1"/>
</dbReference>
<name>A0A671LGA7_9TELE</name>
<dbReference type="SUPFAM" id="SSF48403">
    <property type="entry name" value="Ankyrin repeat"/>
    <property type="match status" value="1"/>
</dbReference>
<feature type="domain" description="CG-1" evidence="15">
    <location>
        <begin position="27"/>
        <end position="165"/>
    </location>
</feature>
<accession>A0A671LGA7</accession>
<evidence type="ECO:0000256" key="11">
    <source>
        <dbReference type="ARBA" id="ARBA00029480"/>
    </source>
</evidence>
<dbReference type="Pfam" id="PF03859">
    <property type="entry name" value="CG-1"/>
    <property type="match status" value="1"/>
</dbReference>
<evidence type="ECO:0000256" key="6">
    <source>
        <dbReference type="ARBA" id="ARBA00023015"/>
    </source>
</evidence>
<organism evidence="16 17">
    <name type="scientific">Sinocyclocheilus anshuiensis</name>
    <dbReference type="NCBI Taxonomy" id="1608454"/>
    <lineage>
        <taxon>Eukaryota</taxon>
        <taxon>Metazoa</taxon>
        <taxon>Chordata</taxon>
        <taxon>Craniata</taxon>
        <taxon>Vertebrata</taxon>
        <taxon>Euteleostomi</taxon>
        <taxon>Actinopterygii</taxon>
        <taxon>Neopterygii</taxon>
        <taxon>Teleostei</taxon>
        <taxon>Ostariophysi</taxon>
        <taxon>Cypriniformes</taxon>
        <taxon>Cyprinidae</taxon>
        <taxon>Cyprininae</taxon>
        <taxon>Sinocyclocheilus</taxon>
    </lineage>
</organism>
<evidence type="ECO:0000259" key="15">
    <source>
        <dbReference type="PROSITE" id="PS51437"/>
    </source>
</evidence>
<dbReference type="PROSITE" id="PS50096">
    <property type="entry name" value="IQ"/>
    <property type="match status" value="1"/>
</dbReference>
<dbReference type="InterPro" id="IPR027417">
    <property type="entry name" value="P-loop_NTPase"/>
</dbReference>
<evidence type="ECO:0000256" key="4">
    <source>
        <dbReference type="ARBA" id="ARBA00022490"/>
    </source>
</evidence>
<keyword evidence="9" id="KW-0804">Transcription</keyword>
<feature type="compositionally biased region" description="Polar residues" evidence="14">
    <location>
        <begin position="225"/>
        <end position="238"/>
    </location>
</feature>
<dbReference type="Ensembl" id="ENSSANT00000019447.1">
    <property type="protein sequence ID" value="ENSSANP00000018220.1"/>
    <property type="gene ID" value="ENSSANG00000009559.1"/>
</dbReference>
<dbReference type="AlphaFoldDB" id="A0A671LGA7"/>
<evidence type="ECO:0000256" key="10">
    <source>
        <dbReference type="ARBA" id="ARBA00023242"/>
    </source>
</evidence>
<evidence type="ECO:0000256" key="13">
    <source>
        <dbReference type="ARBA" id="ARBA00071877"/>
    </source>
</evidence>
<reference evidence="16" key="2">
    <citation type="submission" date="2025-09" db="UniProtKB">
        <authorList>
            <consortium name="Ensembl"/>
        </authorList>
    </citation>
    <scope>IDENTIFICATION</scope>
</reference>
<dbReference type="PROSITE" id="PS51437">
    <property type="entry name" value="CG_1"/>
    <property type="match status" value="1"/>
</dbReference>
<evidence type="ECO:0000256" key="12">
    <source>
        <dbReference type="ARBA" id="ARBA00055757"/>
    </source>
</evidence>
<dbReference type="SMART" id="SM01076">
    <property type="entry name" value="CG-1"/>
    <property type="match status" value="1"/>
</dbReference>
<comment type="subunit">
    <text evidence="11">May interact with calmodulin.</text>
</comment>
<evidence type="ECO:0000256" key="5">
    <source>
        <dbReference type="ARBA" id="ARBA00022737"/>
    </source>
</evidence>
<dbReference type="InterPro" id="IPR036770">
    <property type="entry name" value="Ankyrin_rpt-contain_sf"/>
</dbReference>
<dbReference type="InterPro" id="IPR002110">
    <property type="entry name" value="Ankyrin_rpt"/>
</dbReference>